<gene>
    <name evidence="6" type="ORF">HFQ381_LOCUS16474</name>
    <name evidence="4" type="ORF">LUA448_LOCUS24809</name>
    <name evidence="3" type="ORF">TIS948_LOCUS17338</name>
    <name evidence="5" type="ORF">UJA718_LOCUS5165</name>
</gene>
<evidence type="ECO:0000313" key="6">
    <source>
        <dbReference type="EMBL" id="CAF4346789.1"/>
    </source>
</evidence>
<evidence type="ECO:0000256" key="1">
    <source>
        <dbReference type="ARBA" id="ARBA00006440"/>
    </source>
</evidence>
<dbReference type="EMBL" id="CAJOBP010000439">
    <property type="protein sequence ID" value="CAF4178674.1"/>
    <property type="molecule type" value="Genomic_DNA"/>
</dbReference>
<sequence length="610" mass="70301">MTADHNCPCELILKIGCNEYDEISTAITSLLRSCSITDPKFFFVERQIQPTTYFGSFTANPSNSKIPIQCQSLSCVIFLTDEILKKHEKKDFFKSIHTWNFHHKIELLDEYKQIIARQDYYELSHLLPLWSISHLPYNRHVIIRFNIFTKNFDSMLKFYKHLFQRQPDSSKTGFVVFNLSSPINNKLLYQLSIKYSPSIQSYTISQGAYLKFRLTNLNYFIHEYTSKLFSINKYEYYIYDPDGNLLHLHLHNLSSNIKECISLKPSIHTNDSGFGDSSDPSTQLLNSAVSQIYQTSNDIDGQSYTSNDSAQCSSISSNEINTQKMSVHHNNVISKNNISVRSANKSEINYRLKQQQRTVFPYVSLNHQQWKPSLYESEPRLSNFMTYNNRYYSSMNNIRPSNKTHSFPTKYLKSPILTNSNDNNASYAVDSPVIEPKKLTNSSTYGYLNAFLLKKKQQAVVSQKVKENIKQLEKSNIISIASRPKSVPLIDPLVFSSSKPTNVNLQQTIHDKVPSLLNRSSQPSVKTLDYEWENSNNDVSYTDEEDVNTSLNQTQTPRINIGITLDSRLTKTPVLDMLRSTTMRSERIASQQRLNRTFSLRHGVIPIARF</sequence>
<dbReference type="Proteomes" id="UP000663825">
    <property type="component" value="Unassembled WGS sequence"/>
</dbReference>
<name>A0A818GKC6_9BILA</name>
<dbReference type="EMBL" id="CAJOBO010001169">
    <property type="protein sequence ID" value="CAF4346789.1"/>
    <property type="molecule type" value="Genomic_DNA"/>
</dbReference>
<dbReference type="Proteomes" id="UP000663851">
    <property type="component" value="Unassembled WGS sequence"/>
</dbReference>
<comment type="similarity">
    <text evidence="1">Belongs to the FAM124 family.</text>
</comment>
<proteinExistence type="inferred from homology"/>
<evidence type="ECO:0000313" key="4">
    <source>
        <dbReference type="EMBL" id="CAF3493134.1"/>
    </source>
</evidence>
<dbReference type="AlphaFoldDB" id="A0A818GKC6"/>
<dbReference type="EMBL" id="CAJNXB010002917">
    <property type="protein sequence ID" value="CAF3288085.1"/>
    <property type="molecule type" value="Genomic_DNA"/>
</dbReference>
<evidence type="ECO:0000259" key="2">
    <source>
        <dbReference type="Pfam" id="PF15067"/>
    </source>
</evidence>
<evidence type="ECO:0000313" key="7">
    <source>
        <dbReference type="Proteomes" id="UP000663833"/>
    </source>
</evidence>
<accession>A0A818GKC6</accession>
<reference evidence="4" key="1">
    <citation type="submission" date="2021-02" db="EMBL/GenBank/DDBJ databases">
        <authorList>
            <person name="Nowell W R."/>
        </authorList>
    </citation>
    <scope>NUCLEOTIDE SEQUENCE</scope>
</reference>
<dbReference type="PANTHER" id="PTHR14715:SF6">
    <property type="entry name" value="FAM124 DOMAIN-CONTAINING PROTEIN"/>
    <property type="match status" value="1"/>
</dbReference>
<evidence type="ECO:0000313" key="3">
    <source>
        <dbReference type="EMBL" id="CAF3288085.1"/>
    </source>
</evidence>
<keyword evidence="8" id="KW-1185">Reference proteome</keyword>
<organism evidence="4 7">
    <name type="scientific">Rotaria socialis</name>
    <dbReference type="NCBI Taxonomy" id="392032"/>
    <lineage>
        <taxon>Eukaryota</taxon>
        <taxon>Metazoa</taxon>
        <taxon>Spiralia</taxon>
        <taxon>Gnathifera</taxon>
        <taxon>Rotifera</taxon>
        <taxon>Eurotatoria</taxon>
        <taxon>Bdelloidea</taxon>
        <taxon>Philodinida</taxon>
        <taxon>Philodinidae</taxon>
        <taxon>Rotaria</taxon>
    </lineage>
</organism>
<evidence type="ECO:0000313" key="5">
    <source>
        <dbReference type="EMBL" id="CAF4178674.1"/>
    </source>
</evidence>
<dbReference type="InterPro" id="IPR029380">
    <property type="entry name" value="FAM124"/>
</dbReference>
<dbReference type="Proteomes" id="UP000663873">
    <property type="component" value="Unassembled WGS sequence"/>
</dbReference>
<evidence type="ECO:0000313" key="8">
    <source>
        <dbReference type="Proteomes" id="UP000663873"/>
    </source>
</evidence>
<dbReference type="PANTHER" id="PTHR14715">
    <property type="entry name" value="FAM124 DOMAIN-CONTAINING PROTEIN-RELATED"/>
    <property type="match status" value="1"/>
</dbReference>
<comment type="caution">
    <text evidence="4">The sequence shown here is derived from an EMBL/GenBank/DDBJ whole genome shotgun (WGS) entry which is preliminary data.</text>
</comment>
<dbReference type="Pfam" id="PF15067">
    <property type="entry name" value="FAM124"/>
    <property type="match status" value="1"/>
</dbReference>
<dbReference type="InterPro" id="IPR046365">
    <property type="entry name" value="FAM124_dom"/>
</dbReference>
<protein>
    <recommendedName>
        <fullName evidence="2">FAM124 domain-containing protein</fullName>
    </recommendedName>
</protein>
<dbReference type="Proteomes" id="UP000663833">
    <property type="component" value="Unassembled WGS sequence"/>
</dbReference>
<dbReference type="EMBL" id="CAJNYD010003259">
    <property type="protein sequence ID" value="CAF3493134.1"/>
    <property type="molecule type" value="Genomic_DNA"/>
</dbReference>
<dbReference type="OrthoDB" id="10023686at2759"/>
<feature type="domain" description="FAM124" evidence="2">
    <location>
        <begin position="25"/>
        <end position="247"/>
    </location>
</feature>